<dbReference type="EMBL" id="CAJVPT010002169">
    <property type="protein sequence ID" value="CAG8476791.1"/>
    <property type="molecule type" value="Genomic_DNA"/>
</dbReference>
<proteinExistence type="predicted"/>
<sequence>MEGEEDSMSFSDDSEEKKIASSENDLEFFRSQGEEERLDMNSSPVGSEKEIDEAIMDERGVLQIDRPWKCDYKECNKAFKVKSNLKRHQISHTELVNILLQ</sequence>
<evidence type="ECO:0000313" key="2">
    <source>
        <dbReference type="Proteomes" id="UP000789525"/>
    </source>
</evidence>
<dbReference type="Proteomes" id="UP000789525">
    <property type="component" value="Unassembled WGS sequence"/>
</dbReference>
<evidence type="ECO:0000313" key="1">
    <source>
        <dbReference type="EMBL" id="CAG8476791.1"/>
    </source>
</evidence>
<reference evidence="1" key="1">
    <citation type="submission" date="2021-06" db="EMBL/GenBank/DDBJ databases">
        <authorList>
            <person name="Kallberg Y."/>
            <person name="Tangrot J."/>
            <person name="Rosling A."/>
        </authorList>
    </citation>
    <scope>NUCLEOTIDE SEQUENCE</scope>
    <source>
        <strain evidence="1">CL356</strain>
    </source>
</reference>
<organism evidence="1 2">
    <name type="scientific">Acaulospora colombiana</name>
    <dbReference type="NCBI Taxonomy" id="27376"/>
    <lineage>
        <taxon>Eukaryota</taxon>
        <taxon>Fungi</taxon>
        <taxon>Fungi incertae sedis</taxon>
        <taxon>Mucoromycota</taxon>
        <taxon>Glomeromycotina</taxon>
        <taxon>Glomeromycetes</taxon>
        <taxon>Diversisporales</taxon>
        <taxon>Acaulosporaceae</taxon>
        <taxon>Acaulospora</taxon>
    </lineage>
</organism>
<gene>
    <name evidence="1" type="ORF">ACOLOM_LOCUS1834</name>
</gene>
<comment type="caution">
    <text evidence="1">The sequence shown here is derived from an EMBL/GenBank/DDBJ whole genome shotgun (WGS) entry which is preliminary data.</text>
</comment>
<name>A0ACA9KJ59_9GLOM</name>
<protein>
    <submittedName>
        <fullName evidence="1">710_t:CDS:1</fullName>
    </submittedName>
</protein>
<keyword evidence="2" id="KW-1185">Reference proteome</keyword>
<accession>A0ACA9KJ59</accession>